<feature type="compositionally biased region" description="Low complexity" evidence="1">
    <location>
        <begin position="387"/>
        <end position="404"/>
    </location>
</feature>
<keyword evidence="4" id="KW-1185">Reference proteome</keyword>
<feature type="region of interest" description="Disordered" evidence="1">
    <location>
        <begin position="197"/>
        <end position="288"/>
    </location>
</feature>
<dbReference type="InterPro" id="IPR018065">
    <property type="entry name" value="Ribosomal_eL34_CS"/>
</dbReference>
<dbReference type="PROSITE" id="PS01145">
    <property type="entry name" value="RIBOSOMAL_L34E"/>
    <property type="match status" value="1"/>
</dbReference>
<evidence type="ECO:0008006" key="5">
    <source>
        <dbReference type="Google" id="ProtNLM"/>
    </source>
</evidence>
<feature type="region of interest" description="Disordered" evidence="1">
    <location>
        <begin position="381"/>
        <end position="428"/>
    </location>
</feature>
<feature type="compositionally biased region" description="Polar residues" evidence="1">
    <location>
        <begin position="263"/>
        <end position="272"/>
    </location>
</feature>
<comment type="caution">
    <text evidence="3">The sequence shown here is derived from an EMBL/GenBank/DDBJ whole genome shotgun (WGS) entry which is preliminary data.</text>
</comment>
<keyword evidence="2" id="KW-1133">Transmembrane helix</keyword>
<feature type="compositionally biased region" description="Low complexity" evidence="1">
    <location>
        <begin position="636"/>
        <end position="650"/>
    </location>
</feature>
<accession>A0ABT2WTJ1</accession>
<name>A0ABT2WTJ1_9RHOB</name>
<evidence type="ECO:0000313" key="4">
    <source>
        <dbReference type="Proteomes" id="UP001321014"/>
    </source>
</evidence>
<feature type="transmembrane region" description="Helical" evidence="2">
    <location>
        <begin position="355"/>
        <end position="377"/>
    </location>
</feature>
<gene>
    <name evidence="3" type="ORF">OEZ49_15670</name>
</gene>
<dbReference type="EMBL" id="JAOVQN010000016">
    <property type="protein sequence ID" value="MCU9839214.1"/>
    <property type="molecule type" value="Genomic_DNA"/>
</dbReference>
<organism evidence="3 4">
    <name type="scientific">Ruegeria marisflavi</name>
    <dbReference type="NCBI Taxonomy" id="2984152"/>
    <lineage>
        <taxon>Bacteria</taxon>
        <taxon>Pseudomonadati</taxon>
        <taxon>Pseudomonadota</taxon>
        <taxon>Alphaproteobacteria</taxon>
        <taxon>Rhodobacterales</taxon>
        <taxon>Roseobacteraceae</taxon>
        <taxon>Ruegeria</taxon>
    </lineage>
</organism>
<evidence type="ECO:0000256" key="1">
    <source>
        <dbReference type="SAM" id="MobiDB-lite"/>
    </source>
</evidence>
<dbReference type="Proteomes" id="UP001321014">
    <property type="component" value="Unassembled WGS sequence"/>
</dbReference>
<sequence length="797" mass="83202">MKPAFALSLSFEGISLLHRAAGGWRQVGAVMLDDPDLARSLGRLRDLALRLDPDLRCKLILPNDQIRYLTVDTGPFRGETRLNVIEDAVATATPYALDELVWDTSPDGSVTHVAAVARETLAEAEAFAEEYGFHPVSFVAVPEDNAFLGEPFFGPASRAQDLTGAEAVEPDGIAVVVIGPAVIPDSALLAPVAEAPQTEKAQPLKAEAAPPIVGFSSRRGKPDGIAAPGQSDSVEERAVPEVLPVNRVQEPHATPPHDDAGVSFQSIRSSEPVTPPPVKPKRGNAPAAAKPVARPAAPVATAHPITEEVPPPGFTPAVRPSQVPRDEADRLTIFGARKGGGIGGKPRFLGLSLTVGLLLFLAAIAVFAAVVGTAVFWDGSERHDEPAPASISPPADPATAASPEAPTPLPLPESSDNTPVPAPEPASIDEDPVQLSALQDPADRPTLSGTDDAVLQALQVDPQQVEEMEFEPEPDTGAGQTEAGILVTAPDAPEVPGLIGLGDLFVASIDRTDIFQDAVALPDRTRFDTDALPEGSNAAASVGQAFALNDKGLVEPSAEGTVNPDGILIFAGRPARVPPTPPVRFEAAPENDAAQERLASKRPKVRPDDLVEQAERSQFGGRSLTELASLRPKARPASVQEQAEAEQAASPEDEAQAVSPLAVASAKKPRLRPERLVVAAAAANTNLGSLANPSRGAGSNIDGDGFVAATVKPKAPSPTSVARQATLDNAINLRNLNLIGVYGTPSNRRALVRLPSGRYKKVKVGDSIDGGRITAIGDSELRYQKGGRNLTLKIPSG</sequence>
<protein>
    <recommendedName>
        <fullName evidence="5">Translation initiation factor 2</fullName>
    </recommendedName>
</protein>
<evidence type="ECO:0000313" key="3">
    <source>
        <dbReference type="EMBL" id="MCU9839214.1"/>
    </source>
</evidence>
<feature type="compositionally biased region" description="Basic and acidic residues" evidence="1">
    <location>
        <begin position="594"/>
        <end position="615"/>
    </location>
</feature>
<evidence type="ECO:0000256" key="2">
    <source>
        <dbReference type="SAM" id="Phobius"/>
    </source>
</evidence>
<feature type="region of interest" description="Disordered" evidence="1">
    <location>
        <begin position="580"/>
        <end position="666"/>
    </location>
</feature>
<reference evidence="3 4" key="1">
    <citation type="submission" date="2022-10" db="EMBL/GenBank/DDBJ databases">
        <title>Ruegeria sp. nov., isolated from ocean surface water.</title>
        <authorList>
            <person name="He W."/>
            <person name="Wang L."/>
            <person name="Zhang D.-F."/>
        </authorList>
    </citation>
    <scope>NUCLEOTIDE SEQUENCE [LARGE SCALE GENOMIC DNA]</scope>
    <source>
        <strain evidence="3 4">WL0004</strain>
    </source>
</reference>
<keyword evidence="2" id="KW-0812">Transmembrane</keyword>
<proteinExistence type="predicted"/>
<feature type="region of interest" description="Disordered" evidence="1">
    <location>
        <begin position="303"/>
        <end position="325"/>
    </location>
</feature>
<keyword evidence="2" id="KW-0472">Membrane</keyword>